<proteinExistence type="predicted"/>
<protein>
    <submittedName>
        <fullName evidence="1">Uncharacterized protein</fullName>
    </submittedName>
</protein>
<name>A0A1C3XP48_9BRAD</name>
<evidence type="ECO:0000313" key="2">
    <source>
        <dbReference type="Proteomes" id="UP000199184"/>
    </source>
</evidence>
<dbReference type="RefSeq" id="WP_091965339.1">
    <property type="nucleotide sequence ID" value="NZ_FMAI01000021.1"/>
</dbReference>
<dbReference type="Proteomes" id="UP000199184">
    <property type="component" value="Unassembled WGS sequence"/>
</dbReference>
<dbReference type="AlphaFoldDB" id="A0A1C3XP48"/>
<reference evidence="2" key="1">
    <citation type="submission" date="2016-08" db="EMBL/GenBank/DDBJ databases">
        <authorList>
            <person name="Varghese N."/>
            <person name="Submissions Spin"/>
        </authorList>
    </citation>
    <scope>NUCLEOTIDE SEQUENCE [LARGE SCALE GENOMIC DNA]</scope>
    <source>
        <strain evidence="2">ERR11</strain>
    </source>
</reference>
<sequence>MNKNQDKFSMAEFYDIMESIKEGVEQGYYSGGFDPTIDEEVDPELFKLFQEYSLDRNNVVHWQLLTRALSNFIRVGIGGRSLEWTTDRKRLLIERAYQLKKRDPHGISIEDICKKLAEKGGPFEGEDPTQSLPFRFQEAIRPIRAAVKNGTASKRDIEIVSMFKKRAQRKERQSPA</sequence>
<organism evidence="1 2">
    <name type="scientific">Bradyrhizobium shewense</name>
    <dbReference type="NCBI Taxonomy" id="1761772"/>
    <lineage>
        <taxon>Bacteria</taxon>
        <taxon>Pseudomonadati</taxon>
        <taxon>Pseudomonadota</taxon>
        <taxon>Alphaproteobacteria</taxon>
        <taxon>Hyphomicrobiales</taxon>
        <taxon>Nitrobacteraceae</taxon>
        <taxon>Bradyrhizobium</taxon>
    </lineage>
</organism>
<evidence type="ECO:0000313" key="1">
    <source>
        <dbReference type="EMBL" id="SCB53826.1"/>
    </source>
</evidence>
<gene>
    <name evidence="1" type="ORF">GA0061098_102133</name>
</gene>
<keyword evidence="2" id="KW-1185">Reference proteome</keyword>
<dbReference type="EMBL" id="FMAI01000021">
    <property type="protein sequence ID" value="SCB53826.1"/>
    <property type="molecule type" value="Genomic_DNA"/>
</dbReference>
<accession>A0A1C3XP48</accession>